<organism evidence="6 7">
    <name type="scientific">Dreissena polymorpha</name>
    <name type="common">Zebra mussel</name>
    <name type="synonym">Mytilus polymorpha</name>
    <dbReference type="NCBI Taxonomy" id="45954"/>
    <lineage>
        <taxon>Eukaryota</taxon>
        <taxon>Metazoa</taxon>
        <taxon>Spiralia</taxon>
        <taxon>Lophotrochozoa</taxon>
        <taxon>Mollusca</taxon>
        <taxon>Bivalvia</taxon>
        <taxon>Autobranchia</taxon>
        <taxon>Heteroconchia</taxon>
        <taxon>Euheterodonta</taxon>
        <taxon>Imparidentia</taxon>
        <taxon>Neoheterodontei</taxon>
        <taxon>Myida</taxon>
        <taxon>Dreissenoidea</taxon>
        <taxon>Dreissenidae</taxon>
        <taxon>Dreissena</taxon>
    </lineage>
</organism>
<evidence type="ECO:0000313" key="6">
    <source>
        <dbReference type="EMBL" id="KAH3814861.1"/>
    </source>
</evidence>
<dbReference type="PANTHER" id="PTHR22923">
    <property type="entry name" value="CEREBELLIN-RELATED"/>
    <property type="match status" value="1"/>
</dbReference>
<comment type="subcellular location">
    <subcellularLocation>
        <location evidence="1">Secreted</location>
    </subcellularLocation>
</comment>
<keyword evidence="2" id="KW-0964">Secreted</keyword>
<dbReference type="Pfam" id="PF00386">
    <property type="entry name" value="C1q"/>
    <property type="match status" value="1"/>
</dbReference>
<reference evidence="6" key="2">
    <citation type="submission" date="2020-11" db="EMBL/GenBank/DDBJ databases">
        <authorList>
            <person name="McCartney M.A."/>
            <person name="Auch B."/>
            <person name="Kono T."/>
            <person name="Mallez S."/>
            <person name="Becker A."/>
            <person name="Gohl D.M."/>
            <person name="Silverstein K.A.T."/>
            <person name="Koren S."/>
            <person name="Bechman K.B."/>
            <person name="Herman A."/>
            <person name="Abrahante J.E."/>
            <person name="Garbe J."/>
        </authorList>
    </citation>
    <scope>NUCLEOTIDE SEQUENCE</scope>
    <source>
        <strain evidence="6">Duluth1</strain>
        <tissue evidence="6">Whole animal</tissue>
    </source>
</reference>
<keyword evidence="7" id="KW-1185">Reference proteome</keyword>
<feature type="domain" description="C1q" evidence="5">
    <location>
        <begin position="150"/>
        <end position="187"/>
    </location>
</feature>
<dbReference type="SUPFAM" id="SSF49842">
    <property type="entry name" value="TNF-like"/>
    <property type="match status" value="1"/>
</dbReference>
<evidence type="ECO:0000259" key="5">
    <source>
        <dbReference type="Pfam" id="PF00386"/>
    </source>
</evidence>
<feature type="signal peptide" evidence="4">
    <location>
        <begin position="1"/>
        <end position="20"/>
    </location>
</feature>
<dbReference type="GO" id="GO:0005576">
    <property type="term" value="C:extracellular region"/>
    <property type="evidence" value="ECO:0007669"/>
    <property type="project" value="UniProtKB-SubCell"/>
</dbReference>
<dbReference type="InterPro" id="IPR050822">
    <property type="entry name" value="Cerebellin_Synaptic_Org"/>
</dbReference>
<dbReference type="AlphaFoldDB" id="A0A9D4GCS5"/>
<dbReference type="InterPro" id="IPR001073">
    <property type="entry name" value="C1q_dom"/>
</dbReference>
<dbReference type="InterPro" id="IPR008983">
    <property type="entry name" value="Tumour_necrosis_fac-like_dom"/>
</dbReference>
<comment type="caution">
    <text evidence="6">The sequence shown here is derived from an EMBL/GenBank/DDBJ whole genome shotgun (WGS) entry which is preliminary data.</text>
</comment>
<protein>
    <recommendedName>
        <fullName evidence="5">C1q domain-containing protein</fullName>
    </recommendedName>
</protein>
<accession>A0A9D4GCS5</accession>
<evidence type="ECO:0000256" key="3">
    <source>
        <dbReference type="ARBA" id="ARBA00022729"/>
    </source>
</evidence>
<proteinExistence type="predicted"/>
<evidence type="ECO:0000313" key="7">
    <source>
        <dbReference type="Proteomes" id="UP000828390"/>
    </source>
</evidence>
<reference evidence="6" key="1">
    <citation type="journal article" date="2019" name="bioRxiv">
        <title>The Genome of the Zebra Mussel, Dreissena polymorpha: A Resource for Invasive Species Research.</title>
        <authorList>
            <person name="McCartney M.A."/>
            <person name="Auch B."/>
            <person name="Kono T."/>
            <person name="Mallez S."/>
            <person name="Zhang Y."/>
            <person name="Obille A."/>
            <person name="Becker A."/>
            <person name="Abrahante J.E."/>
            <person name="Garbe J."/>
            <person name="Badalamenti J.P."/>
            <person name="Herman A."/>
            <person name="Mangelson H."/>
            <person name="Liachko I."/>
            <person name="Sullivan S."/>
            <person name="Sone E.D."/>
            <person name="Koren S."/>
            <person name="Silverstein K.A.T."/>
            <person name="Beckman K.B."/>
            <person name="Gohl D.M."/>
        </authorList>
    </citation>
    <scope>NUCLEOTIDE SEQUENCE</scope>
    <source>
        <strain evidence="6">Duluth1</strain>
        <tissue evidence="6">Whole animal</tissue>
    </source>
</reference>
<keyword evidence="3 4" id="KW-0732">Signal</keyword>
<sequence length="333" mass="37494">MMLHRKLIIVFMSIIHATFAVEPLCRSCPACSPYDFIERLLERVVRYELAFDTILKEVRETIVKVDSALKVMQEDRTKMDATLDDMESKLDNAINIGMTNISEAVSDLTQNSSMAILQIHKENAVLKAMHELQYQLSIPTIYFHAYELATDTPASGQVIVYTNVRVNEGQGYNPTTGKFKVSVPGLVLRNQLAKETMLKEIRETNVNVKSTLDALDKSMNDMESKINNAISSGMTQIFEAVSNLPQNASIMISQQIKKETALLKDQLSIPTVYFHAHTLADHSLDSGQDVVYTSVRVNEGEDYDQETGRSTRSLDMLRKRIPYGTSNLLTYRG</sequence>
<dbReference type="Gene3D" id="2.60.120.40">
    <property type="match status" value="1"/>
</dbReference>
<evidence type="ECO:0000256" key="1">
    <source>
        <dbReference type="ARBA" id="ARBA00004613"/>
    </source>
</evidence>
<dbReference type="PANTHER" id="PTHR22923:SF116">
    <property type="entry name" value="C1Q DOMAIN-CONTAINING PROTEIN"/>
    <property type="match status" value="1"/>
</dbReference>
<feature type="chain" id="PRO_5038350346" description="C1q domain-containing protein" evidence="4">
    <location>
        <begin position="21"/>
        <end position="333"/>
    </location>
</feature>
<name>A0A9D4GCS5_DREPO</name>
<evidence type="ECO:0000256" key="2">
    <source>
        <dbReference type="ARBA" id="ARBA00022525"/>
    </source>
</evidence>
<gene>
    <name evidence="6" type="ORF">DPMN_143374</name>
</gene>
<dbReference type="EMBL" id="JAIWYP010000006">
    <property type="protein sequence ID" value="KAH3814861.1"/>
    <property type="molecule type" value="Genomic_DNA"/>
</dbReference>
<dbReference type="Proteomes" id="UP000828390">
    <property type="component" value="Unassembled WGS sequence"/>
</dbReference>
<evidence type="ECO:0000256" key="4">
    <source>
        <dbReference type="SAM" id="SignalP"/>
    </source>
</evidence>